<dbReference type="Proteomes" id="UP000017127">
    <property type="component" value="Unassembled WGS sequence"/>
</dbReference>
<accession>U7Q9L2</accession>
<evidence type="ECO:0000313" key="2">
    <source>
        <dbReference type="Proteomes" id="UP000017127"/>
    </source>
</evidence>
<reference evidence="1 2" key="1">
    <citation type="journal article" date="2013" name="Front. Microbiol.">
        <title>Comparative genomic analyses of the cyanobacterium, Lyngbya aestuarii BL J, a powerful hydrogen producer.</title>
        <authorList>
            <person name="Kothari A."/>
            <person name="Vaughn M."/>
            <person name="Garcia-Pichel F."/>
        </authorList>
    </citation>
    <scope>NUCLEOTIDE SEQUENCE [LARGE SCALE GENOMIC DNA]</scope>
    <source>
        <strain evidence="1 2">BL J</strain>
    </source>
</reference>
<keyword evidence="2" id="KW-1185">Reference proteome</keyword>
<protein>
    <submittedName>
        <fullName evidence="1">Uncharacterized protein</fullName>
    </submittedName>
</protein>
<dbReference type="EMBL" id="AUZM01000094">
    <property type="protein sequence ID" value="ERT04493.1"/>
    <property type="molecule type" value="Genomic_DNA"/>
</dbReference>
<gene>
    <name evidence="1" type="ORF">M595_5557</name>
</gene>
<organism evidence="1 2">
    <name type="scientific">Lyngbya aestuarii BL J</name>
    <dbReference type="NCBI Taxonomy" id="1348334"/>
    <lineage>
        <taxon>Bacteria</taxon>
        <taxon>Bacillati</taxon>
        <taxon>Cyanobacteriota</taxon>
        <taxon>Cyanophyceae</taxon>
        <taxon>Oscillatoriophycideae</taxon>
        <taxon>Oscillatoriales</taxon>
        <taxon>Microcoleaceae</taxon>
        <taxon>Lyngbya</taxon>
    </lineage>
</organism>
<proteinExistence type="predicted"/>
<sequence>MGLLWVFGVDGLGMDGINGVNQNIIVKRLSWGFKLKAILAQNVDLSFLSSV</sequence>
<dbReference type="AlphaFoldDB" id="U7Q9L2"/>
<evidence type="ECO:0000313" key="1">
    <source>
        <dbReference type="EMBL" id="ERT04493.1"/>
    </source>
</evidence>
<name>U7Q9L2_9CYAN</name>
<comment type="caution">
    <text evidence="1">The sequence shown here is derived from an EMBL/GenBank/DDBJ whole genome shotgun (WGS) entry which is preliminary data.</text>
</comment>